<feature type="signal peptide" evidence="2">
    <location>
        <begin position="1"/>
        <end position="18"/>
    </location>
</feature>
<feature type="compositionally biased region" description="Basic and acidic residues" evidence="1">
    <location>
        <begin position="263"/>
        <end position="290"/>
    </location>
</feature>
<feature type="chain" id="PRO_5026132227" evidence="2">
    <location>
        <begin position="19"/>
        <end position="290"/>
    </location>
</feature>
<evidence type="ECO:0000256" key="2">
    <source>
        <dbReference type="SAM" id="SignalP"/>
    </source>
</evidence>
<reference evidence="3 4" key="1">
    <citation type="submission" date="2019-12" db="EMBL/GenBank/DDBJ databases">
        <title>Genomic-based taxomic classification of the family Erythrobacteraceae.</title>
        <authorList>
            <person name="Xu L."/>
        </authorList>
    </citation>
    <scope>NUCLEOTIDE SEQUENCE [LARGE SCALE GENOMIC DNA]</scope>
    <source>
        <strain evidence="3 4">LMG 29519</strain>
    </source>
</reference>
<keyword evidence="4" id="KW-1185">Reference proteome</keyword>
<protein>
    <submittedName>
        <fullName evidence="3">Tetratricopeptide repeat protein</fullName>
    </submittedName>
</protein>
<accession>A0A6I4U4Q3</accession>
<proteinExistence type="predicted"/>
<evidence type="ECO:0000313" key="3">
    <source>
        <dbReference type="EMBL" id="MXP11089.1"/>
    </source>
</evidence>
<name>A0A6I4U4Q3_9SPHN</name>
<dbReference type="Gene3D" id="1.25.40.10">
    <property type="entry name" value="Tetratricopeptide repeat domain"/>
    <property type="match status" value="1"/>
</dbReference>
<dbReference type="Proteomes" id="UP000429229">
    <property type="component" value="Unassembled WGS sequence"/>
</dbReference>
<dbReference type="InterPro" id="IPR011990">
    <property type="entry name" value="TPR-like_helical_dom_sf"/>
</dbReference>
<dbReference type="SUPFAM" id="SSF48452">
    <property type="entry name" value="TPR-like"/>
    <property type="match status" value="1"/>
</dbReference>
<dbReference type="EMBL" id="WTYR01000001">
    <property type="protein sequence ID" value="MXP11089.1"/>
    <property type="molecule type" value="Genomic_DNA"/>
</dbReference>
<feature type="region of interest" description="Disordered" evidence="1">
    <location>
        <begin position="220"/>
        <end position="290"/>
    </location>
</feature>
<comment type="caution">
    <text evidence="3">The sequence shown here is derived from an EMBL/GenBank/DDBJ whole genome shotgun (WGS) entry which is preliminary data.</text>
</comment>
<dbReference type="Pfam" id="PF13374">
    <property type="entry name" value="TPR_10"/>
    <property type="match status" value="2"/>
</dbReference>
<sequence>MLGILLLTSMAAPMVSQAPNSNSACRANCISRSIARAPIHRSRIGKNFTPSRPSAGSLQLGQSGPRSGEEVVRLAAYIADETRRPQQELLSRFHAALDLRERMKGVDHPETLYILRSIGWLHNNAAQLDEAERIMREVLVRSEGSAPQIYGSALTDLATVLMSRAKFTEARTLLRRALDLSLARSHASGRRPDHSSESRADRLAHQLFRNRRACVRRGLSANRGAGQRPVDCAGVLPDEPRSHADRARTLWRGEGPIGARIRHPIERERPGHRTSGDRRYIRRESRQPRR</sequence>
<organism evidence="3 4">
    <name type="scientific">Alteriqipengyuania halimionae</name>
    <dbReference type="NCBI Taxonomy" id="1926630"/>
    <lineage>
        <taxon>Bacteria</taxon>
        <taxon>Pseudomonadati</taxon>
        <taxon>Pseudomonadota</taxon>
        <taxon>Alphaproteobacteria</taxon>
        <taxon>Sphingomonadales</taxon>
        <taxon>Erythrobacteraceae</taxon>
        <taxon>Alteriqipengyuania</taxon>
    </lineage>
</organism>
<gene>
    <name evidence="3" type="ORF">GRI68_12950</name>
</gene>
<feature type="region of interest" description="Disordered" evidence="1">
    <location>
        <begin position="43"/>
        <end position="66"/>
    </location>
</feature>
<feature type="compositionally biased region" description="Polar residues" evidence="1">
    <location>
        <begin position="48"/>
        <end position="65"/>
    </location>
</feature>
<dbReference type="OrthoDB" id="127785at2"/>
<dbReference type="AlphaFoldDB" id="A0A6I4U4Q3"/>
<keyword evidence="2" id="KW-0732">Signal</keyword>
<evidence type="ECO:0000313" key="4">
    <source>
        <dbReference type="Proteomes" id="UP000429229"/>
    </source>
</evidence>
<feature type="compositionally biased region" description="Basic and acidic residues" evidence="1">
    <location>
        <begin position="238"/>
        <end position="248"/>
    </location>
</feature>
<evidence type="ECO:0000256" key="1">
    <source>
        <dbReference type="SAM" id="MobiDB-lite"/>
    </source>
</evidence>